<evidence type="ECO:0000313" key="2">
    <source>
        <dbReference type="Proteomes" id="UP000199199"/>
    </source>
</evidence>
<sequence length="66" mass="6891">MSTTDTRAETLKKASTVTTVIDAMVEFAKGRRVGGLVLLGAAALSSRVPGVGTAASILLRASRRFR</sequence>
<organism evidence="1 2">
    <name type="scientific">Halostagnicola kamekurae</name>
    <dbReference type="NCBI Taxonomy" id="619731"/>
    <lineage>
        <taxon>Archaea</taxon>
        <taxon>Methanobacteriati</taxon>
        <taxon>Methanobacteriota</taxon>
        <taxon>Stenosarchaea group</taxon>
        <taxon>Halobacteria</taxon>
        <taxon>Halobacteriales</taxon>
        <taxon>Natrialbaceae</taxon>
        <taxon>Halostagnicola</taxon>
    </lineage>
</organism>
<proteinExistence type="predicted"/>
<dbReference type="RefSeq" id="WP_092901159.1">
    <property type="nucleotide sequence ID" value="NZ_FOZS01000001.1"/>
</dbReference>
<dbReference type="EMBL" id="FOZS01000001">
    <property type="protein sequence ID" value="SFS39057.1"/>
    <property type="molecule type" value="Genomic_DNA"/>
</dbReference>
<reference evidence="2" key="1">
    <citation type="submission" date="2016-10" db="EMBL/GenBank/DDBJ databases">
        <authorList>
            <person name="Varghese N."/>
            <person name="Submissions S."/>
        </authorList>
    </citation>
    <scope>NUCLEOTIDE SEQUENCE [LARGE SCALE GENOMIC DNA]</scope>
    <source>
        <strain evidence="2">DSM 22427</strain>
    </source>
</reference>
<keyword evidence="2" id="KW-1185">Reference proteome</keyword>
<accession>A0A1I6PFR7</accession>
<name>A0A1I6PFR7_9EURY</name>
<gene>
    <name evidence="1" type="ORF">SAMN04488556_0525</name>
</gene>
<evidence type="ECO:0000313" key="1">
    <source>
        <dbReference type="EMBL" id="SFS39057.1"/>
    </source>
</evidence>
<dbReference type="AlphaFoldDB" id="A0A1I6PFR7"/>
<dbReference type="Proteomes" id="UP000199199">
    <property type="component" value="Unassembled WGS sequence"/>
</dbReference>
<protein>
    <submittedName>
        <fullName evidence="1">Uncharacterized protein</fullName>
    </submittedName>
</protein>